<evidence type="ECO:0000256" key="4">
    <source>
        <dbReference type="ARBA" id="ARBA00022989"/>
    </source>
</evidence>
<keyword evidence="5 6" id="KW-0472">Membrane</keyword>
<evidence type="ECO:0000256" key="1">
    <source>
        <dbReference type="ARBA" id="ARBA00004651"/>
    </source>
</evidence>
<name>A4CJ95_ROBBH</name>
<dbReference type="STRING" id="313596.RB2501_08875"/>
<evidence type="ECO:0000256" key="3">
    <source>
        <dbReference type="ARBA" id="ARBA00022692"/>
    </source>
</evidence>
<dbReference type="AlphaFoldDB" id="A4CJ95"/>
<dbReference type="InterPro" id="IPR052159">
    <property type="entry name" value="Competence_DNA_uptake"/>
</dbReference>
<evidence type="ECO:0000313" key="9">
    <source>
        <dbReference type="EMBL" id="EAR17003.1"/>
    </source>
</evidence>
<feature type="transmembrane region" description="Helical" evidence="6">
    <location>
        <begin position="402"/>
        <end position="424"/>
    </location>
</feature>
<dbReference type="Pfam" id="PF13567">
    <property type="entry name" value="DUF4131"/>
    <property type="match status" value="1"/>
</dbReference>
<feature type="transmembrane region" description="Helical" evidence="6">
    <location>
        <begin position="43"/>
        <end position="62"/>
    </location>
</feature>
<evidence type="ECO:0000259" key="7">
    <source>
        <dbReference type="Pfam" id="PF03772"/>
    </source>
</evidence>
<evidence type="ECO:0000313" key="10">
    <source>
        <dbReference type="Proteomes" id="UP000009049"/>
    </source>
</evidence>
<feature type="transmembrane region" description="Helical" evidence="6">
    <location>
        <begin position="19"/>
        <end position="37"/>
    </location>
</feature>
<gene>
    <name evidence="9" type="ordered locus">RB2501_08875</name>
</gene>
<evidence type="ECO:0000256" key="6">
    <source>
        <dbReference type="SAM" id="Phobius"/>
    </source>
</evidence>
<feature type="domain" description="ComEC/Rec2-related protein" evidence="7">
    <location>
        <begin position="219"/>
        <end position="486"/>
    </location>
</feature>
<comment type="subcellular location">
    <subcellularLocation>
        <location evidence="1">Cell membrane</location>
        <topology evidence="1">Multi-pass membrane protein</topology>
    </subcellularLocation>
</comment>
<dbReference type="PANTHER" id="PTHR30619:SF1">
    <property type="entry name" value="RECOMBINATION PROTEIN 2"/>
    <property type="match status" value="1"/>
</dbReference>
<dbReference type="PANTHER" id="PTHR30619">
    <property type="entry name" value="DNA INTERNALIZATION/COMPETENCE PROTEIN COMEC/REC2"/>
    <property type="match status" value="1"/>
</dbReference>
<dbReference type="NCBIfam" id="TIGR00360">
    <property type="entry name" value="ComEC_N-term"/>
    <property type="match status" value="1"/>
</dbReference>
<dbReference type="Proteomes" id="UP000009049">
    <property type="component" value="Chromosome"/>
</dbReference>
<keyword evidence="3 6" id="KW-0812">Transmembrane</keyword>
<feature type="domain" description="DUF4131" evidence="8">
    <location>
        <begin position="15"/>
        <end position="175"/>
    </location>
</feature>
<dbReference type="GO" id="GO:0005886">
    <property type="term" value="C:plasma membrane"/>
    <property type="evidence" value="ECO:0007669"/>
    <property type="project" value="UniProtKB-SubCell"/>
</dbReference>
<accession>A4CJ95</accession>
<evidence type="ECO:0000256" key="2">
    <source>
        <dbReference type="ARBA" id="ARBA00022475"/>
    </source>
</evidence>
<sequence length="663" mass="72930">MCGGIVTARLFQPDSLPDFATLLGTSLILLSTAWILKHRWPPPAFPGLAVLAFYCFGGWVATGRMPEKQPGHYVHADWETPGLWKIRLREPLRPTAFYQRWEGSVVARDGKPCHGRILLQVPVSDTLAKWEPAATLLAYGKPEAVPPARNPHQFDFAAYLRTRGIHGRFRPDAGSRVLPANPRGAGSLGRTVARLRHRLIESLGAAGFHPEVAGLIRALILGDRSGLDQDLYGAYQRAGAVHLLAVSGLHVGLVAALCSWLLWPLRRLPGGRRPHFLLGLGMLWGYAALAGFGPSVVRASVMCSVVSYALLINRQADSLHFLALAALVMLGLIEPLWLFQAGFQMSFLAVWAILSLYPWLYRSWPVKRGAGRKIGQLLCVSGAAQLGVLPLSLYYFHQFPALFWLSNLLLIPVMGVVLASGFLLLGLASYSPLPDWVAWGADRFFGLFNGVVRWVGGQEGFLITEIPWDGVQLALSLAALVALGTWARSRDLRWLKRTGALLLALQVYSVGAGWHSGRQQEWLIPHRFGESALILRQGAQARIFSNNLKAWEGFLSDFSTGERLRQVLGDSLCPQFQIGRLRLRVVDSTGRYQGTGAPPHIVLLTGSPAVRPGQLLDDLQPRQVIADGSNYRSTINRWEASCRKRGIPFHNTAVHGAYRSAIP</sequence>
<reference evidence="9 10" key="1">
    <citation type="journal article" date="2009" name="J. Bacteriol.">
        <title>Complete genome sequence of Robiginitalea biformata HTCC2501.</title>
        <authorList>
            <person name="Oh H.M."/>
            <person name="Giovannoni S.J."/>
            <person name="Lee K."/>
            <person name="Ferriera S."/>
            <person name="Johnson J."/>
            <person name="Cho J.C."/>
        </authorList>
    </citation>
    <scope>NUCLEOTIDE SEQUENCE [LARGE SCALE GENOMIC DNA]</scope>
    <source>
        <strain evidence="10">ATCC BAA-864 / HTCC2501 / KCTC 12146</strain>
    </source>
</reference>
<feature type="transmembrane region" description="Helical" evidence="6">
    <location>
        <begin position="283"/>
        <end position="312"/>
    </location>
</feature>
<dbReference type="KEGG" id="rbi:RB2501_08875"/>
<feature type="transmembrane region" description="Helical" evidence="6">
    <location>
        <begin position="241"/>
        <end position="263"/>
    </location>
</feature>
<dbReference type="Pfam" id="PF03772">
    <property type="entry name" value="Competence"/>
    <property type="match status" value="1"/>
</dbReference>
<feature type="transmembrane region" description="Helical" evidence="6">
    <location>
        <begin position="468"/>
        <end position="487"/>
    </location>
</feature>
<proteinExistence type="predicted"/>
<keyword evidence="2" id="KW-1003">Cell membrane</keyword>
<feature type="transmembrane region" description="Helical" evidence="6">
    <location>
        <begin position="319"/>
        <end position="339"/>
    </location>
</feature>
<dbReference type="InterPro" id="IPR004477">
    <property type="entry name" value="ComEC_N"/>
</dbReference>
<evidence type="ECO:0000256" key="5">
    <source>
        <dbReference type="ARBA" id="ARBA00023136"/>
    </source>
</evidence>
<keyword evidence="10" id="KW-1185">Reference proteome</keyword>
<keyword evidence="4 6" id="KW-1133">Transmembrane helix</keyword>
<dbReference type="EMBL" id="CP001712">
    <property type="protein sequence ID" value="EAR17003.1"/>
    <property type="molecule type" value="Genomic_DNA"/>
</dbReference>
<dbReference type="InterPro" id="IPR025405">
    <property type="entry name" value="DUF4131"/>
</dbReference>
<dbReference type="eggNOG" id="COG0658">
    <property type="taxonomic scope" value="Bacteria"/>
</dbReference>
<feature type="transmembrane region" description="Helical" evidence="6">
    <location>
        <begin position="374"/>
        <end position="396"/>
    </location>
</feature>
<evidence type="ECO:0000259" key="8">
    <source>
        <dbReference type="Pfam" id="PF13567"/>
    </source>
</evidence>
<dbReference type="HOGENOM" id="CLU_010363_5_0_10"/>
<protein>
    <submittedName>
        <fullName evidence="9">Putative competence related membrane protein</fullName>
    </submittedName>
</protein>
<organism evidence="9 10">
    <name type="scientific">Robiginitalea biformata (strain ATCC BAA-864 / DSM 15991 / KCTC 12146 / HTCC2501)</name>
    <dbReference type="NCBI Taxonomy" id="313596"/>
    <lineage>
        <taxon>Bacteria</taxon>
        <taxon>Pseudomonadati</taxon>
        <taxon>Bacteroidota</taxon>
        <taxon>Flavobacteriia</taxon>
        <taxon>Flavobacteriales</taxon>
        <taxon>Flavobacteriaceae</taxon>
        <taxon>Robiginitalea</taxon>
    </lineage>
</organism>
<feature type="transmembrane region" description="Helical" evidence="6">
    <location>
        <begin position="345"/>
        <end position="362"/>
    </location>
</feature>